<accession>A0A0E3ME70</accession>
<dbReference type="InterPro" id="IPR050812">
    <property type="entry name" value="Preph/Arog_dehydrog"/>
</dbReference>
<evidence type="ECO:0000313" key="7">
    <source>
        <dbReference type="EMBL" id="AZF68084.1"/>
    </source>
</evidence>
<evidence type="ECO:0000313" key="8">
    <source>
        <dbReference type="EMBL" id="AZF70704.1"/>
    </source>
</evidence>
<feature type="domain" description="Chorismate mutase" evidence="2">
    <location>
        <begin position="1"/>
        <end position="90"/>
    </location>
</feature>
<evidence type="ECO:0000313" key="17">
    <source>
        <dbReference type="Proteomes" id="UP000033085"/>
    </source>
</evidence>
<dbReference type="Gene3D" id="3.40.50.720">
    <property type="entry name" value="NAD(P)-binding Rossmann-like Domain"/>
    <property type="match status" value="1"/>
</dbReference>
<dbReference type="GO" id="GO:0070403">
    <property type="term" value="F:NAD+ binding"/>
    <property type="evidence" value="ECO:0007669"/>
    <property type="project" value="TreeGrafter"/>
</dbReference>
<dbReference type="EMBL" id="CP033238">
    <property type="protein sequence ID" value="AZF75948.1"/>
    <property type="molecule type" value="Genomic_DNA"/>
</dbReference>
<dbReference type="GO" id="GO:0008977">
    <property type="term" value="F:prephenate dehydrogenase (NAD+) activity"/>
    <property type="evidence" value="ECO:0007669"/>
    <property type="project" value="InterPro"/>
</dbReference>
<reference evidence="5" key="5">
    <citation type="submission" date="2018-10" db="EMBL/GenBank/DDBJ databases">
        <authorList>
            <person name="McCarthy S."/>
            <person name="Gradnigo J."/>
            <person name="Johnson T."/>
            <person name="Payne S."/>
            <person name="Lipzen A."/>
            <person name="Schackwitz W."/>
            <person name="Martin J."/>
            <person name="Moriyama E."/>
            <person name="Blum P."/>
        </authorList>
    </citation>
    <scope>NUCLEOTIDE SEQUENCE</scope>
    <source>
        <strain evidence="4">SARC-B</strain>
        <strain evidence="5">SARC-C</strain>
        <strain evidence="6">SULA</strain>
    </source>
</reference>
<dbReference type="GO" id="GO:0006571">
    <property type="term" value="P:tyrosine biosynthetic process"/>
    <property type="evidence" value="ECO:0007669"/>
    <property type="project" value="InterPro"/>
</dbReference>
<dbReference type="Proteomes" id="UP000269431">
    <property type="component" value="Chromosome"/>
</dbReference>
<dbReference type="Proteomes" id="UP000033057">
    <property type="component" value="Chromosome"/>
</dbReference>
<evidence type="ECO:0000313" key="13">
    <source>
        <dbReference type="EMBL" id="AZF83801.1"/>
    </source>
</evidence>
<name>A0A0E3ME70_SACSO</name>
<dbReference type="EC" id="5.4.99.5" evidence="5"/>
<evidence type="ECO:0000313" key="23">
    <source>
        <dbReference type="Proteomes" id="UP000273443"/>
    </source>
</evidence>
<dbReference type="Pfam" id="PF01817">
    <property type="entry name" value="CM_2"/>
    <property type="match status" value="1"/>
</dbReference>
<protein>
    <submittedName>
        <fullName evidence="5">Chorismate mutase</fullName>
        <ecNumber evidence="5">5.4.99.5</ecNumber>
    </submittedName>
</protein>
<evidence type="ECO:0000313" key="27">
    <source>
        <dbReference type="Proteomes" id="UP000594632"/>
    </source>
</evidence>
<dbReference type="PANTHER" id="PTHR21363:SF0">
    <property type="entry name" value="PREPHENATE DEHYDROGENASE [NADP(+)]"/>
    <property type="match status" value="1"/>
</dbReference>
<evidence type="ECO:0000313" key="11">
    <source>
        <dbReference type="EMBL" id="AZF78558.1"/>
    </source>
</evidence>
<dbReference type="GO" id="GO:0046417">
    <property type="term" value="P:chorismate metabolic process"/>
    <property type="evidence" value="ECO:0007669"/>
    <property type="project" value="InterPro"/>
</dbReference>
<reference evidence="19" key="3">
    <citation type="submission" date="2016-04" db="EMBL/GenBank/DDBJ databases">
        <authorList>
            <person name="Shah S.A."/>
            <person name="Garrett R.A."/>
        </authorList>
    </citation>
    <scope>NUCLEOTIDE SEQUENCE [LARGE SCALE GENOMIC DNA]</scope>
    <source>
        <strain evidence="19">ATCC 35091 / DSM 1616 / JCM 8930 / NBRC 15331 / P1</strain>
    </source>
</reference>
<evidence type="ECO:0000313" key="9">
    <source>
        <dbReference type="EMBL" id="AZF73324.1"/>
    </source>
</evidence>
<dbReference type="PROSITE" id="PS51168">
    <property type="entry name" value="CHORISMATE_MUT_2"/>
    <property type="match status" value="1"/>
</dbReference>
<evidence type="ECO:0000313" key="21">
    <source>
        <dbReference type="Proteomes" id="UP000269431"/>
    </source>
</evidence>
<evidence type="ECO:0000313" key="6">
    <source>
        <dbReference type="EMBL" id="AKA79005.1"/>
    </source>
</evidence>
<dbReference type="EMBL" id="CP033240">
    <property type="protein sequence ID" value="AZF81162.1"/>
    <property type="molecule type" value="Genomic_DNA"/>
</dbReference>
<dbReference type="Proteomes" id="UP000076770">
    <property type="component" value="Chromosome i"/>
</dbReference>
<evidence type="ECO:0000313" key="25">
    <source>
        <dbReference type="Proteomes" id="UP000278715"/>
    </source>
</evidence>
<dbReference type="GO" id="GO:0004665">
    <property type="term" value="F:prephenate dehydrogenase (NADP+) activity"/>
    <property type="evidence" value="ECO:0007669"/>
    <property type="project" value="InterPro"/>
</dbReference>
<proteinExistence type="predicted"/>
<dbReference type="Proteomes" id="UP000275843">
    <property type="component" value="Chromosome"/>
</dbReference>
<dbReference type="EMBL" id="CP011055">
    <property type="protein sequence ID" value="AKA73615.1"/>
    <property type="molecule type" value="Genomic_DNA"/>
</dbReference>
<evidence type="ECO:0000313" key="5">
    <source>
        <dbReference type="EMBL" id="AKA76313.1"/>
    </source>
</evidence>
<evidence type="ECO:0000313" key="12">
    <source>
        <dbReference type="EMBL" id="AZF81162.1"/>
    </source>
</evidence>
<evidence type="ECO:0000313" key="4">
    <source>
        <dbReference type="EMBL" id="AKA73615.1"/>
    </source>
</evidence>
<dbReference type="Proteomes" id="UP000594632">
    <property type="component" value="Chromosome"/>
</dbReference>
<dbReference type="EMBL" id="CP011057">
    <property type="protein sequence ID" value="AKA79005.1"/>
    <property type="molecule type" value="Genomic_DNA"/>
</dbReference>
<dbReference type="AlphaFoldDB" id="A0A0E3ME70"/>
<dbReference type="EMBL" id="CP033239">
    <property type="protein sequence ID" value="AZF78558.1"/>
    <property type="molecule type" value="Genomic_DNA"/>
</dbReference>
<dbReference type="GO" id="GO:0005737">
    <property type="term" value="C:cytoplasm"/>
    <property type="evidence" value="ECO:0007669"/>
    <property type="project" value="InterPro"/>
</dbReference>
<evidence type="ECO:0000313" key="10">
    <source>
        <dbReference type="EMBL" id="AZF75948.1"/>
    </source>
</evidence>
<dbReference type="Proteomes" id="UP000273443">
    <property type="component" value="Chromosome"/>
</dbReference>
<dbReference type="SUPFAM" id="SSF48179">
    <property type="entry name" value="6-phosphogluconate dehydrogenase C-terminal domain-like"/>
    <property type="match status" value="1"/>
</dbReference>
<evidence type="ECO:0000313" key="22">
    <source>
        <dbReference type="Proteomes" id="UP000273194"/>
    </source>
</evidence>
<dbReference type="PROSITE" id="PS51176">
    <property type="entry name" value="PDH_ADH"/>
    <property type="match status" value="1"/>
</dbReference>
<dbReference type="InterPro" id="IPR036263">
    <property type="entry name" value="Chorismate_II_sf"/>
</dbReference>
<dbReference type="SUPFAM" id="SSF48600">
    <property type="entry name" value="Chorismate mutase II"/>
    <property type="match status" value="1"/>
</dbReference>
<reference evidence="15" key="2">
    <citation type="submission" date="2016-04" db="EMBL/GenBank/DDBJ databases">
        <authorList>
            <person name="Evans L.H."/>
            <person name="Alamgir A."/>
            <person name="Owens N."/>
            <person name="Weber N.D."/>
            <person name="Virtaneva K."/>
            <person name="Barbian K."/>
            <person name="Babar A."/>
            <person name="Rosenke K."/>
        </authorList>
    </citation>
    <scope>NUCLEOTIDE SEQUENCE</scope>
    <source>
        <strain evidence="15">P1</strain>
    </source>
</reference>
<dbReference type="GO" id="GO:0004106">
    <property type="term" value="F:chorismate mutase activity"/>
    <property type="evidence" value="ECO:0007669"/>
    <property type="project" value="UniProtKB-EC"/>
</dbReference>
<dbReference type="PANTHER" id="PTHR21363">
    <property type="entry name" value="PREPHENATE DEHYDROGENASE"/>
    <property type="match status" value="1"/>
</dbReference>
<evidence type="ECO:0000313" key="15">
    <source>
        <dbReference type="EMBL" id="SAI83840.1"/>
    </source>
</evidence>
<dbReference type="Gene3D" id="1.20.59.10">
    <property type="entry name" value="Chorismate mutase"/>
    <property type="match status" value="1"/>
</dbReference>
<dbReference type="SUPFAM" id="SSF51735">
    <property type="entry name" value="NAD(P)-binding Rossmann-fold domains"/>
    <property type="match status" value="1"/>
</dbReference>
<evidence type="ECO:0000256" key="1">
    <source>
        <dbReference type="ARBA" id="ARBA00023002"/>
    </source>
</evidence>
<dbReference type="Proteomes" id="UP000282269">
    <property type="component" value="Chromosome"/>
</dbReference>
<dbReference type="EMBL" id="LT549890">
    <property type="protein sequence ID" value="SAI83840.1"/>
    <property type="molecule type" value="Genomic_DNA"/>
</dbReference>
<evidence type="ECO:0000259" key="2">
    <source>
        <dbReference type="PROSITE" id="PS51168"/>
    </source>
</evidence>
<gene>
    <name evidence="14" type="ORF">HFC64_13025</name>
    <name evidence="15" type="ORF">SSOP1_0286</name>
    <name evidence="6" type="ORF">SULA_1321</name>
    <name evidence="4" type="ORF">SULB_1322</name>
    <name evidence="5" type="ORF">SULC_1320</name>
    <name evidence="7" type="ORF">SULG_06555</name>
    <name evidence="8" type="ORF">SULH_06555</name>
    <name evidence="9" type="ORF">SULI_06555</name>
    <name evidence="10" type="ORF">SULM_06555</name>
    <name evidence="11" type="ORF">SULN_06555</name>
    <name evidence="12" type="ORF">SULO_06565</name>
    <name evidence="13" type="ORF">SULZ_06800</name>
</gene>
<dbReference type="InterPro" id="IPR036291">
    <property type="entry name" value="NAD(P)-bd_dom_sf"/>
</dbReference>
<evidence type="ECO:0000313" key="24">
    <source>
        <dbReference type="Proteomes" id="UP000275843"/>
    </source>
</evidence>
<dbReference type="InterPro" id="IPR003099">
    <property type="entry name" value="Prephen_DH"/>
</dbReference>
<dbReference type="KEGG" id="ssof:SULC_1320"/>
<dbReference type="InterPro" id="IPR008927">
    <property type="entry name" value="6-PGluconate_DH-like_C_sf"/>
</dbReference>
<dbReference type="Proteomes" id="UP000273194">
    <property type="component" value="Chromosome"/>
</dbReference>
<dbReference type="EMBL" id="CP050869">
    <property type="protein sequence ID" value="QPG50602.1"/>
    <property type="molecule type" value="Genomic_DNA"/>
</dbReference>
<evidence type="ECO:0000313" key="20">
    <source>
        <dbReference type="Proteomes" id="UP000267993"/>
    </source>
</evidence>
<dbReference type="NCBIfam" id="TIGR01791">
    <property type="entry name" value="CM_archaeal"/>
    <property type="match status" value="1"/>
</dbReference>
<dbReference type="EMBL" id="CP033241">
    <property type="protein sequence ID" value="AZF83801.1"/>
    <property type="molecule type" value="Genomic_DNA"/>
</dbReference>
<dbReference type="RefSeq" id="WP_009990595.1">
    <property type="nucleotide sequence ID" value="NZ_CP011055.2"/>
</dbReference>
<evidence type="ECO:0000313" key="26">
    <source>
        <dbReference type="Proteomes" id="UP000282269"/>
    </source>
</evidence>
<dbReference type="Pfam" id="PF03807">
    <property type="entry name" value="F420_oxidored"/>
    <property type="match status" value="1"/>
</dbReference>
<dbReference type="OMA" id="MAYIQVA"/>
<dbReference type="EMBL" id="CP033237">
    <property type="protein sequence ID" value="AZF73324.1"/>
    <property type="molecule type" value="Genomic_DNA"/>
</dbReference>
<dbReference type="EMBL" id="CP011056">
    <property type="protein sequence ID" value="AKA76313.1"/>
    <property type="molecule type" value="Genomic_DNA"/>
</dbReference>
<dbReference type="SMART" id="SM00830">
    <property type="entry name" value="CM_2"/>
    <property type="match status" value="1"/>
</dbReference>
<feature type="domain" description="Prephenate/arogenate dehydrogenase" evidence="3">
    <location>
        <begin position="93"/>
        <end position="346"/>
    </location>
</feature>
<keyword evidence="1" id="KW-0560">Oxidoreductase</keyword>
<sequence length="346" mass="39380">MTEEITRLREEIDKVDEQLVKLLSYRLELSRKIGKAKSNSNISVTDENREMKVREKWIANAKKYNIPNSLVESILPLIFSYSKLVQINPGEKERVVIYGYGGMAKSIVSILSLAGHEVSITGRDLSKAEMLANQFKCVSMSLLKAIDWGDIIIFAIPPSAILNNSDELFSKALKDKIVMDISSSKFKIFGFLEELSRKLEFRYISTHPLFGPIEYPIGERVVIIPSKTSSNDDVMKVENFWRKSGLVPVITDVETHEKAMAIVQVLTHYYLLGLSNAIDTLSLELGVDYSNFHTTNFRELNKILKRVKDLKNVITEIQNQNPYSYKVRNIGLEELKKIKEELEGGK</sequence>
<dbReference type="Proteomes" id="UP000033085">
    <property type="component" value="Chromosome"/>
</dbReference>
<dbReference type="EMBL" id="CP033235">
    <property type="protein sequence ID" value="AZF68084.1"/>
    <property type="molecule type" value="Genomic_DNA"/>
</dbReference>
<organism evidence="5 16">
    <name type="scientific">Saccharolobus solfataricus</name>
    <name type="common">Sulfolobus solfataricus</name>
    <dbReference type="NCBI Taxonomy" id="2287"/>
    <lineage>
        <taxon>Archaea</taxon>
        <taxon>Thermoproteota</taxon>
        <taxon>Thermoprotei</taxon>
        <taxon>Sulfolobales</taxon>
        <taxon>Sulfolobaceae</taxon>
        <taxon>Saccharolobus</taxon>
    </lineage>
</organism>
<evidence type="ECO:0000313" key="14">
    <source>
        <dbReference type="EMBL" id="QPG50602.1"/>
    </source>
</evidence>
<reference evidence="14 27" key="6">
    <citation type="journal article" date="2020" name="Nat. Commun.">
        <title>The structures of two archaeal type IV pili illuminate evolutionary relationships.</title>
        <authorList>
            <person name="Wang F."/>
            <person name="Baquero D.P."/>
            <person name="Su Z."/>
            <person name="Beltran L.C."/>
            <person name="Prangishvili D."/>
            <person name="Krupovic M."/>
            <person name="Egelman E.H."/>
        </authorList>
    </citation>
    <scope>NUCLEOTIDE SEQUENCE [LARGE SCALE GENOMIC DNA]</scope>
    <source>
        <strain evidence="14 27">POZ149</strain>
    </source>
</reference>
<dbReference type="InterPro" id="IPR010950">
    <property type="entry name" value="Chorismate_mutase_arc"/>
</dbReference>
<evidence type="ECO:0000313" key="16">
    <source>
        <dbReference type="Proteomes" id="UP000033057"/>
    </source>
</evidence>
<dbReference type="Proteomes" id="UP000278715">
    <property type="component" value="Chromosome"/>
</dbReference>
<dbReference type="PATRIC" id="fig|2287.6.peg.1370"/>
<reference evidence="16 17" key="1">
    <citation type="journal article" date="2015" name="Genome Announc.">
        <title>Complete Genome Sequence of Sulfolobus solfataricus Strain 98/2 and Evolved Derivatives.</title>
        <authorList>
            <person name="McCarthy S."/>
            <person name="Gradnigo J."/>
            <person name="Johnson T."/>
            <person name="Payne S."/>
            <person name="Lipzen A."/>
            <person name="Martin J."/>
            <person name="Schackwitz W."/>
            <person name="Moriyama E."/>
            <person name="Blum P."/>
        </authorList>
    </citation>
    <scope>NUCLEOTIDE SEQUENCE [LARGE SCALE GENOMIC DNA]</scope>
    <source>
        <strain evidence="16">98/2 SULC</strain>
        <strain evidence="4">SARC-B</strain>
        <strain evidence="5">SARC-C</strain>
        <strain evidence="6 18">SULA</strain>
        <strain evidence="17">SULB</strain>
    </source>
</reference>
<reference evidence="20 21" key="4">
    <citation type="journal article" date="2018" name="Proc. Natl. Acad. Sci. U.S.A.">
        <title>Nonmutational mechanism of inheritance in the Archaeon Sulfolobus solfataricus.</title>
        <authorList>
            <person name="Payne S."/>
            <person name="McCarthy S."/>
            <person name="Johnson T."/>
            <person name="North E."/>
            <person name="Blum P."/>
        </authorList>
    </citation>
    <scope>NUCLEOTIDE SEQUENCE [LARGE SCALE GENOMIC DNA]</scope>
    <source>
        <strain evidence="8 20">SARC-H</strain>
        <strain evidence="9 24">SARC-I</strain>
        <strain evidence="11 25">SARC-N</strain>
        <strain evidence="12 26">SARC-O</strain>
        <strain evidence="13 21">SUL120</strain>
        <strain evidence="7 22">SULG</strain>
        <strain evidence="10 23">SULM</strain>
    </source>
</reference>
<dbReference type="OrthoDB" id="34329at2157"/>
<dbReference type="InterPro" id="IPR036979">
    <property type="entry name" value="CM_dom_sf"/>
</dbReference>
<dbReference type="InterPro" id="IPR028939">
    <property type="entry name" value="P5C_Rdtase_cat_N"/>
</dbReference>
<dbReference type="Proteomes" id="UP000267993">
    <property type="component" value="Chromosome"/>
</dbReference>
<keyword evidence="5" id="KW-0413">Isomerase</keyword>
<dbReference type="InterPro" id="IPR008244">
    <property type="entry name" value="Chor_mut/prephenate_DH_T"/>
</dbReference>
<dbReference type="InterPro" id="IPR002701">
    <property type="entry name" value="CM_II_prokaryot"/>
</dbReference>
<dbReference type="EMBL" id="CP033236">
    <property type="protein sequence ID" value="AZF70704.1"/>
    <property type="molecule type" value="Genomic_DNA"/>
</dbReference>
<dbReference type="KEGG" id="ssoa:SULA_1321"/>
<dbReference type="KEGG" id="ssol:SULB_1322"/>
<dbReference type="GeneID" id="44129276"/>
<dbReference type="PIRSF" id="PIRSF001499">
    <property type="entry name" value="Chor_mut_pdh_Tpr"/>
    <property type="match status" value="1"/>
</dbReference>
<evidence type="ECO:0000313" key="19">
    <source>
        <dbReference type="Proteomes" id="UP000076770"/>
    </source>
</evidence>
<dbReference type="GeneID" id="1455450"/>
<evidence type="ECO:0000259" key="3">
    <source>
        <dbReference type="PROSITE" id="PS51176"/>
    </source>
</evidence>
<dbReference type="Proteomes" id="UP000033106">
    <property type="component" value="Chromosome"/>
</dbReference>
<evidence type="ECO:0000313" key="18">
    <source>
        <dbReference type="Proteomes" id="UP000033106"/>
    </source>
</evidence>